<gene>
    <name evidence="1" type="ORF">LCGC14_3004290</name>
</gene>
<dbReference type="EMBL" id="LAZR01061990">
    <property type="protein sequence ID" value="KKK62442.1"/>
    <property type="molecule type" value="Genomic_DNA"/>
</dbReference>
<feature type="non-terminal residue" evidence="1">
    <location>
        <position position="364"/>
    </location>
</feature>
<reference evidence="1" key="1">
    <citation type="journal article" date="2015" name="Nature">
        <title>Complex archaea that bridge the gap between prokaryotes and eukaryotes.</title>
        <authorList>
            <person name="Spang A."/>
            <person name="Saw J.H."/>
            <person name="Jorgensen S.L."/>
            <person name="Zaremba-Niedzwiedzka K."/>
            <person name="Martijn J."/>
            <person name="Lind A.E."/>
            <person name="van Eijk R."/>
            <person name="Schleper C."/>
            <person name="Guy L."/>
            <person name="Ettema T.J."/>
        </authorList>
    </citation>
    <scope>NUCLEOTIDE SEQUENCE</scope>
</reference>
<feature type="non-terminal residue" evidence="1">
    <location>
        <position position="1"/>
    </location>
</feature>
<evidence type="ECO:0000313" key="1">
    <source>
        <dbReference type="EMBL" id="KKK62442.1"/>
    </source>
</evidence>
<comment type="caution">
    <text evidence="1">The sequence shown here is derived from an EMBL/GenBank/DDBJ whole genome shotgun (WGS) entry which is preliminary data.</text>
</comment>
<name>A0A0F8X031_9ZZZZ</name>
<proteinExistence type="predicted"/>
<accession>A0A0F8X031</accession>
<organism evidence="1">
    <name type="scientific">marine sediment metagenome</name>
    <dbReference type="NCBI Taxonomy" id="412755"/>
    <lineage>
        <taxon>unclassified sequences</taxon>
        <taxon>metagenomes</taxon>
        <taxon>ecological metagenomes</taxon>
    </lineage>
</organism>
<protein>
    <submittedName>
        <fullName evidence="1">Uncharacterized protein</fullName>
    </submittedName>
</protein>
<sequence>KIMMWLTPTEFQKIVAAERGKKFDSPPPPRAIRKTLPVVVRAPEDGEGPIDFILSTVSEDRDGDTIKVNGWDLKHYRKNPVVLFVHDNHSLPVGRSIKIGKTKESLDSSTEFTPKDLYPFGHTVGQMYRRGFLHAVSVGFRATDWKDREEPKVAEMTEEELKGFWGPIDFLKQELLEYSAVPVPANPEALIQARSAGIDMRPWRDWAEKMLSGKDEIWIPKSYIENAHQALKTANIVDMGGNAFVGDRQRANNKQKNWFAGIHIIAPETELTLVTDDHVEEEKETKTVRRCRAEDRDPDRPADEQVWCLIADDGSVLGRHATRGEAEDQEAAIEANRSVDPGLFVSLPEGIPQVQAKVTVEGEV</sequence>
<dbReference type="AlphaFoldDB" id="A0A0F8X031"/>